<dbReference type="Proteomes" id="UP000095285">
    <property type="component" value="Unassembled WGS sequence"/>
</dbReference>
<protein>
    <submittedName>
        <fullName evidence="3">CN hydrolase domain-containing protein</fullName>
    </submittedName>
</protein>
<keyword evidence="2" id="KW-1185">Reference proteome</keyword>
<dbReference type="RefSeq" id="XP_003144988.1">
    <property type="nucleotide sequence ID" value="XM_003144940.2"/>
</dbReference>
<evidence type="ECO:0000313" key="1">
    <source>
        <dbReference type="EMBL" id="EFO19082.1"/>
    </source>
</evidence>
<dbReference type="AlphaFoldDB" id="A0A1I7VG65"/>
<reference evidence="1 2" key="1">
    <citation type="submission" date="2012-04" db="EMBL/GenBank/DDBJ databases">
        <title>The Genome Sequence of Loa loa.</title>
        <authorList>
            <consortium name="The Broad Institute Genome Sequencing Platform"/>
            <consortium name="Broad Institute Genome Sequencing Center for Infectious Disease"/>
            <person name="Nutman T.B."/>
            <person name="Fink D.L."/>
            <person name="Russ C."/>
            <person name="Young S."/>
            <person name="Zeng Q."/>
            <person name="Gargeya S."/>
            <person name="Alvarado L."/>
            <person name="Berlin A."/>
            <person name="Chapman S.B."/>
            <person name="Chen Z."/>
            <person name="Freedman E."/>
            <person name="Gellesch M."/>
            <person name="Goldberg J."/>
            <person name="Griggs A."/>
            <person name="Gujja S."/>
            <person name="Heilman E.R."/>
            <person name="Heiman D."/>
            <person name="Howarth C."/>
            <person name="Mehta T."/>
            <person name="Neiman D."/>
            <person name="Pearson M."/>
            <person name="Roberts A."/>
            <person name="Saif S."/>
            <person name="Shea T."/>
            <person name="Shenoy N."/>
            <person name="Sisk P."/>
            <person name="Stolte C."/>
            <person name="Sykes S."/>
            <person name="White J."/>
            <person name="Yandava C."/>
            <person name="Haas B."/>
            <person name="Henn M.R."/>
            <person name="Nusbaum C."/>
            <person name="Birren B."/>
        </authorList>
    </citation>
    <scope>NUCLEOTIDE SEQUENCE [LARGE SCALE GENOMIC DNA]</scope>
</reference>
<dbReference type="GeneID" id="9946850"/>
<dbReference type="KEGG" id="loa:LOAG_09413"/>
<dbReference type="CTD" id="9946850"/>
<proteinExistence type="predicted"/>
<accession>A0A1S0TRQ9</accession>
<organism evidence="2 3">
    <name type="scientific">Loa loa</name>
    <name type="common">Eye worm</name>
    <name type="synonym">Filaria loa</name>
    <dbReference type="NCBI Taxonomy" id="7209"/>
    <lineage>
        <taxon>Eukaryota</taxon>
        <taxon>Metazoa</taxon>
        <taxon>Ecdysozoa</taxon>
        <taxon>Nematoda</taxon>
        <taxon>Chromadorea</taxon>
        <taxon>Rhabditida</taxon>
        <taxon>Spirurina</taxon>
        <taxon>Spiruromorpha</taxon>
        <taxon>Filarioidea</taxon>
        <taxon>Onchocercidae</taxon>
        <taxon>Loa</taxon>
    </lineage>
</organism>
<dbReference type="OrthoDB" id="10061555at2759"/>
<gene>
    <name evidence="1 3" type="ORF">LOAG_09413</name>
</gene>
<evidence type="ECO:0000313" key="2">
    <source>
        <dbReference type="Proteomes" id="UP000095285"/>
    </source>
</evidence>
<name>A0A1I7VG65_LOALO</name>
<accession>A0A1I7VG65</accession>
<dbReference type="EMBL" id="JH712255">
    <property type="protein sequence ID" value="EFO19082.1"/>
    <property type="molecule type" value="Genomic_DNA"/>
</dbReference>
<dbReference type="WBParaSite" id="EN70_2187">
    <property type="protein sequence ID" value="EN70_2187"/>
    <property type="gene ID" value="EN70_2187"/>
</dbReference>
<sequence length="178" mass="19998">MLDNAIGGHPERRSALIAHELLRLNIDIAAVSEVLLDEDGSFNEHGAGYILYWSGKPKTESHLPGVGFMVKNSIVFKLCRQVIPIVLCPYTSHYTTSNKSFSLYISGMQADRMEKNILYRSTRLIQKVSPNDKVIIFEQQSTITYRAAAIQLKDNPDASLIQVLVPHRLCLNALEKRS</sequence>
<reference evidence="3" key="2">
    <citation type="submission" date="2016-11" db="UniProtKB">
        <authorList>
            <consortium name="WormBaseParasite"/>
        </authorList>
    </citation>
    <scope>IDENTIFICATION</scope>
</reference>
<evidence type="ECO:0000313" key="3">
    <source>
        <dbReference type="WBParaSite" id="EN70_2187"/>
    </source>
</evidence>